<gene>
    <name evidence="9" type="ORF">BJ993_001104</name>
</gene>
<evidence type="ECO:0000256" key="6">
    <source>
        <dbReference type="ARBA" id="ARBA00023136"/>
    </source>
</evidence>
<keyword evidence="3" id="KW-1003">Cell membrane</keyword>
<dbReference type="InterPro" id="IPR011701">
    <property type="entry name" value="MFS"/>
</dbReference>
<evidence type="ECO:0000256" key="5">
    <source>
        <dbReference type="ARBA" id="ARBA00022989"/>
    </source>
</evidence>
<feature type="transmembrane region" description="Helical" evidence="7">
    <location>
        <begin position="441"/>
        <end position="465"/>
    </location>
</feature>
<evidence type="ECO:0000313" key="10">
    <source>
        <dbReference type="Proteomes" id="UP000562045"/>
    </source>
</evidence>
<accession>A0A7Z0CKD2</accession>
<dbReference type="CDD" id="cd17321">
    <property type="entry name" value="MFS_MMR_MDR_like"/>
    <property type="match status" value="1"/>
</dbReference>
<feature type="transmembrane region" description="Helical" evidence="7">
    <location>
        <begin position="236"/>
        <end position="258"/>
    </location>
</feature>
<feature type="transmembrane region" description="Helical" evidence="7">
    <location>
        <begin position="178"/>
        <end position="196"/>
    </location>
</feature>
<dbReference type="AlphaFoldDB" id="A0A7Z0CKD2"/>
<keyword evidence="6 7" id="KW-0472">Membrane</keyword>
<keyword evidence="2" id="KW-0813">Transport</keyword>
<evidence type="ECO:0000256" key="2">
    <source>
        <dbReference type="ARBA" id="ARBA00022448"/>
    </source>
</evidence>
<dbReference type="PROSITE" id="PS50850">
    <property type="entry name" value="MFS"/>
    <property type="match status" value="1"/>
</dbReference>
<dbReference type="PANTHER" id="PTHR42718">
    <property type="entry name" value="MAJOR FACILITATOR SUPERFAMILY MULTIDRUG TRANSPORTER MFSC"/>
    <property type="match status" value="1"/>
</dbReference>
<feature type="transmembrane region" description="Helical" evidence="7">
    <location>
        <begin position="368"/>
        <end position="395"/>
    </location>
</feature>
<name>A0A7Z0CKD2_9ACTN</name>
<evidence type="ECO:0000256" key="4">
    <source>
        <dbReference type="ARBA" id="ARBA00022692"/>
    </source>
</evidence>
<protein>
    <submittedName>
        <fullName evidence="9">EmrB/QacA subfamily drug resistance transporter</fullName>
    </submittedName>
</protein>
<comment type="caution">
    <text evidence="9">The sequence shown here is derived from an EMBL/GenBank/DDBJ whole genome shotgun (WGS) entry which is preliminary data.</text>
</comment>
<evidence type="ECO:0000256" key="7">
    <source>
        <dbReference type="SAM" id="Phobius"/>
    </source>
</evidence>
<proteinExistence type="predicted"/>
<reference evidence="9 10" key="1">
    <citation type="submission" date="2020-07" db="EMBL/GenBank/DDBJ databases">
        <title>Sequencing the genomes of 1000 actinobacteria strains.</title>
        <authorList>
            <person name="Klenk H.-P."/>
        </authorList>
    </citation>
    <scope>NUCLEOTIDE SEQUENCE [LARGE SCALE GENOMIC DNA]</scope>
    <source>
        <strain evidence="9 10">DSM 15131</strain>
    </source>
</reference>
<feature type="transmembrane region" description="Helical" evidence="7">
    <location>
        <begin position="91"/>
        <end position="110"/>
    </location>
</feature>
<evidence type="ECO:0000256" key="3">
    <source>
        <dbReference type="ARBA" id="ARBA00022475"/>
    </source>
</evidence>
<evidence type="ECO:0000259" key="8">
    <source>
        <dbReference type="PROSITE" id="PS50850"/>
    </source>
</evidence>
<comment type="subcellular location">
    <subcellularLocation>
        <location evidence="1">Cell membrane</location>
        <topology evidence="1">Multi-pass membrane protein</topology>
    </subcellularLocation>
</comment>
<dbReference type="PANTHER" id="PTHR42718:SF46">
    <property type="entry name" value="BLR6921 PROTEIN"/>
    <property type="match status" value="1"/>
</dbReference>
<keyword evidence="4 7" id="KW-0812">Transmembrane</keyword>
<dbReference type="InterPro" id="IPR020846">
    <property type="entry name" value="MFS_dom"/>
</dbReference>
<feature type="transmembrane region" description="Helical" evidence="7">
    <location>
        <begin position="279"/>
        <end position="303"/>
    </location>
</feature>
<feature type="transmembrane region" description="Helical" evidence="7">
    <location>
        <begin position="21"/>
        <end position="38"/>
    </location>
</feature>
<dbReference type="InterPro" id="IPR036259">
    <property type="entry name" value="MFS_trans_sf"/>
</dbReference>
<feature type="transmembrane region" description="Helical" evidence="7">
    <location>
        <begin position="150"/>
        <end position="172"/>
    </location>
</feature>
<dbReference type="GO" id="GO:0022857">
    <property type="term" value="F:transmembrane transporter activity"/>
    <property type="evidence" value="ECO:0007669"/>
    <property type="project" value="InterPro"/>
</dbReference>
<feature type="transmembrane region" description="Helical" evidence="7">
    <location>
        <begin position="315"/>
        <end position="332"/>
    </location>
</feature>
<sequence length="485" mass="49787">MSSSATTTPPAAAPRATARTTTAAGIYIVLLAQLMLVLDSAVMNVGLPHIATDLNFGAASLSWVLNGYALAFGGLLLLGGRLGDVLGRLSVFWIGLAVFTLFSLLGGLATEPWMLVAARALQGVGAAIAAPSVLALITTSARDEAARNRALALFTAVSSGGAALGMLLGGVLTDLLSWRWTLFINVPIGLAVLLTVRRHVADTPRRPGRFDVVGAISATGAAVALVWTLIKAPEHGWGSAATIGGFVLAAALVVVLLVTEARHSHPLLRLGLLRSRTRVATLVTMAALYGGMLATFFLMVQYFEEDLGYGPLQTGFAFLPIPLSVFTMSRITPRLVARFRQPPIIVAGAVGVLGSFVFLNQIDATTGYWTGVFPALLVMGLSMGGSFMPITSLALQGVEPEHAGAASGLLQTMQQLGGAVGLAVIASVFASHGVAGDFLVGAHAGFAAASVIAAIGLASAASLLARPRAVVVPVPERAAVDAEAA</sequence>
<dbReference type="EMBL" id="JACBZM010000001">
    <property type="protein sequence ID" value="NYI44024.1"/>
    <property type="molecule type" value="Genomic_DNA"/>
</dbReference>
<evidence type="ECO:0000256" key="1">
    <source>
        <dbReference type="ARBA" id="ARBA00004651"/>
    </source>
</evidence>
<dbReference type="Gene3D" id="1.20.1720.10">
    <property type="entry name" value="Multidrug resistance protein D"/>
    <property type="match status" value="1"/>
</dbReference>
<dbReference type="GO" id="GO:0005886">
    <property type="term" value="C:plasma membrane"/>
    <property type="evidence" value="ECO:0007669"/>
    <property type="project" value="UniProtKB-SubCell"/>
</dbReference>
<feature type="domain" description="Major facilitator superfamily (MFS) profile" evidence="8">
    <location>
        <begin position="25"/>
        <end position="468"/>
    </location>
</feature>
<dbReference type="SUPFAM" id="SSF103473">
    <property type="entry name" value="MFS general substrate transporter"/>
    <property type="match status" value="2"/>
</dbReference>
<dbReference type="Proteomes" id="UP000562045">
    <property type="component" value="Unassembled WGS sequence"/>
</dbReference>
<dbReference type="Pfam" id="PF07690">
    <property type="entry name" value="MFS_1"/>
    <property type="match status" value="1"/>
</dbReference>
<feature type="transmembrane region" description="Helical" evidence="7">
    <location>
        <begin position="58"/>
        <end position="79"/>
    </location>
</feature>
<organism evidence="9 10">
    <name type="scientific">Nocardioides aromaticivorans</name>
    <dbReference type="NCBI Taxonomy" id="200618"/>
    <lineage>
        <taxon>Bacteria</taxon>
        <taxon>Bacillati</taxon>
        <taxon>Actinomycetota</taxon>
        <taxon>Actinomycetes</taxon>
        <taxon>Propionibacteriales</taxon>
        <taxon>Nocardioidaceae</taxon>
        <taxon>Nocardioides</taxon>
    </lineage>
</organism>
<feature type="transmembrane region" description="Helical" evidence="7">
    <location>
        <begin position="116"/>
        <end position="138"/>
    </location>
</feature>
<keyword evidence="5 7" id="KW-1133">Transmembrane helix</keyword>
<feature type="transmembrane region" description="Helical" evidence="7">
    <location>
        <begin position="416"/>
        <end position="435"/>
    </location>
</feature>
<feature type="transmembrane region" description="Helical" evidence="7">
    <location>
        <begin position="208"/>
        <end position="230"/>
    </location>
</feature>
<dbReference type="RefSeq" id="WP_257026816.1">
    <property type="nucleotide sequence ID" value="NZ_JACBZM010000001.1"/>
</dbReference>
<feature type="transmembrane region" description="Helical" evidence="7">
    <location>
        <begin position="344"/>
        <end position="362"/>
    </location>
</feature>
<dbReference type="Gene3D" id="1.20.1250.20">
    <property type="entry name" value="MFS general substrate transporter like domains"/>
    <property type="match status" value="1"/>
</dbReference>
<evidence type="ECO:0000313" key="9">
    <source>
        <dbReference type="EMBL" id="NYI44024.1"/>
    </source>
</evidence>